<evidence type="ECO:0000256" key="5">
    <source>
        <dbReference type="ARBA" id="ARBA00022753"/>
    </source>
</evidence>
<sequence>MNLYAHDLSLFDFANFSDNPIIDHQSSSDFLIRPHDDSNGRDSGGDDDDENKRASMANRRSPPRYRHDGTSPLPLGMDWSIPPRKWDGRDTVWPHDPHTGWSYCITIPSWVLLPKSRGSDPIVFFRVQVGIQSPEGITTSREILRRFSDFLKLLSELKKIFPKKSLPPAPPKGILRMKSRTLLEERRCSLEDWMEKVLSDIDISRSVSVATFLELEAAARSSFNNINQSNAVSSVSGVVPSFLSKTNSDVSLIIGSSIASDHDASSEDMSELGTPRYRKVSSADPSMEPSTSEPHLIEPLEKTMKYGIFNKNFILENLEKFSKQKMHSGKESEIAGDKLRGNTIDTRFLPGDGAKHLPELDYSKMDGHVRRLSTESIGSDLSSVRASEISNLGVASLFGDGILNLPENAEAPRTLDSFSSDLQFHRDLLVLFLSEERHKLKRVLNTLQRRLATAKTDMEDLISRLNQEVAVRQFLETKVKDLEVELETTRDNCDENMQQAVLLERERFTQMQWDMEELRKQCLEMELKLKTEQDEKARVESANLLIIQESKMLLQELDVAREQLANLHKHHEELEVKSKAEVKVLVKEVKSLRSSQSELKQELSRVMKEKLELERVLQKEKQRMEHANAANTKLLHECNLLRDRLEECSVNFLSEEEDKLIVDTSSPSDALDLLTTSDNRIGLLLAEAQLLAQDVENSVARLDESHSMKGGDKRTDDELRKMVTDIFVDNATLRKQVNSVIRCALNTYVKSEDKDDEEEEAPLSKTVLSKFL</sequence>
<protein>
    <submittedName>
        <fullName evidence="13">Phox domain-containing protein, putative isoform 1</fullName>
    </submittedName>
</protein>
<dbReference type="Gramene" id="EOY25895">
    <property type="protein sequence ID" value="EOY25895"/>
    <property type="gene ID" value="TCM_027265"/>
</dbReference>
<evidence type="ECO:0000256" key="4">
    <source>
        <dbReference type="ARBA" id="ARBA00022490"/>
    </source>
</evidence>
<keyword evidence="6" id="KW-0653">Protein transport</keyword>
<comment type="function">
    <text evidence="9">Acts as an effector of RABF2A and RABF2B. Involved in vacuolar transport of storage proteins. Regulates membrane trafficking to protein storage vacuoles (PSVs). Binds specifically to phosphatidylinositol 3-monophosphate (PtdIns3P).</text>
</comment>
<dbReference type="OMA" id="LHECAIL"/>
<dbReference type="PROSITE" id="PS50195">
    <property type="entry name" value="PX"/>
    <property type="match status" value="1"/>
</dbReference>
<dbReference type="HOGENOM" id="CLU_010605_0_0_1"/>
<dbReference type="Pfam" id="PF00787">
    <property type="entry name" value="PX"/>
    <property type="match status" value="1"/>
</dbReference>
<evidence type="ECO:0000256" key="7">
    <source>
        <dbReference type="ARBA" id="ARBA00023054"/>
    </source>
</evidence>
<evidence type="ECO:0000259" key="12">
    <source>
        <dbReference type="PROSITE" id="PS50195"/>
    </source>
</evidence>
<evidence type="ECO:0000256" key="8">
    <source>
        <dbReference type="ARBA" id="ARBA00023136"/>
    </source>
</evidence>
<keyword evidence="7 10" id="KW-0175">Coiled coil</keyword>
<evidence type="ECO:0000256" key="9">
    <source>
        <dbReference type="ARBA" id="ARBA00055681"/>
    </source>
</evidence>
<organism evidence="13 14">
    <name type="scientific">Theobroma cacao</name>
    <name type="common">Cacao</name>
    <name type="synonym">Cocoa</name>
    <dbReference type="NCBI Taxonomy" id="3641"/>
    <lineage>
        <taxon>Eukaryota</taxon>
        <taxon>Viridiplantae</taxon>
        <taxon>Streptophyta</taxon>
        <taxon>Embryophyta</taxon>
        <taxon>Tracheophyta</taxon>
        <taxon>Spermatophyta</taxon>
        <taxon>Magnoliopsida</taxon>
        <taxon>eudicotyledons</taxon>
        <taxon>Gunneridae</taxon>
        <taxon>Pentapetalae</taxon>
        <taxon>rosids</taxon>
        <taxon>malvids</taxon>
        <taxon>Malvales</taxon>
        <taxon>Malvaceae</taxon>
        <taxon>Byttnerioideae</taxon>
        <taxon>Theobroma</taxon>
    </lineage>
</organism>
<dbReference type="PANTHER" id="PTHR46856">
    <property type="entry name" value="PX DOMAIN-CONTAINING PROTEIN EREL1-RELATED"/>
    <property type="match status" value="1"/>
</dbReference>
<dbReference type="InterPro" id="IPR001683">
    <property type="entry name" value="PX_dom"/>
</dbReference>
<evidence type="ECO:0000256" key="2">
    <source>
        <dbReference type="ARBA" id="ARBA00004514"/>
    </source>
</evidence>
<dbReference type="SUPFAM" id="SSF64268">
    <property type="entry name" value="PX domain"/>
    <property type="match status" value="1"/>
</dbReference>
<dbReference type="KEGG" id="tcc:18595319"/>
<dbReference type="GO" id="GO:0005829">
    <property type="term" value="C:cytosol"/>
    <property type="evidence" value="ECO:0007669"/>
    <property type="project" value="UniProtKB-SubCell"/>
</dbReference>
<evidence type="ECO:0000256" key="11">
    <source>
        <dbReference type="SAM" id="MobiDB-lite"/>
    </source>
</evidence>
<keyword evidence="14" id="KW-1185">Reference proteome</keyword>
<proteinExistence type="predicted"/>
<dbReference type="GO" id="GO:0035091">
    <property type="term" value="F:phosphatidylinositol binding"/>
    <property type="evidence" value="ECO:0007669"/>
    <property type="project" value="InterPro"/>
</dbReference>
<keyword evidence="8" id="KW-0472">Membrane</keyword>
<dbReference type="InterPro" id="IPR044588">
    <property type="entry name" value="EREX-like"/>
</dbReference>
<dbReference type="GO" id="GO:0010008">
    <property type="term" value="C:endosome membrane"/>
    <property type="evidence" value="ECO:0000318"/>
    <property type="project" value="GO_Central"/>
</dbReference>
<dbReference type="Proteomes" id="UP000026915">
    <property type="component" value="Chromosome 6"/>
</dbReference>
<dbReference type="SMART" id="SM00312">
    <property type="entry name" value="PX"/>
    <property type="match status" value="1"/>
</dbReference>
<evidence type="ECO:0000256" key="3">
    <source>
        <dbReference type="ARBA" id="ARBA00022448"/>
    </source>
</evidence>
<evidence type="ECO:0000256" key="6">
    <source>
        <dbReference type="ARBA" id="ARBA00022927"/>
    </source>
</evidence>
<dbReference type="OrthoDB" id="76516at2759"/>
<feature type="compositionally biased region" description="Basic and acidic residues" evidence="11">
    <location>
        <begin position="32"/>
        <end position="44"/>
    </location>
</feature>
<gene>
    <name evidence="13" type="ORF">TCM_027265</name>
</gene>
<evidence type="ECO:0000313" key="13">
    <source>
        <dbReference type="EMBL" id="EOY25894.1"/>
    </source>
</evidence>
<keyword evidence="3" id="KW-0813">Transport</keyword>
<accession>A0A061GFS2</accession>
<comment type="subcellular location">
    <subcellularLocation>
        <location evidence="2">Cytoplasm</location>
        <location evidence="2">Cytosol</location>
    </subcellularLocation>
    <subcellularLocation>
        <location evidence="1">Endosome membrane</location>
        <topology evidence="1">Peripheral membrane protein</topology>
    </subcellularLocation>
</comment>
<dbReference type="Gramene" id="Tc06v2_t002430.1">
    <property type="protein sequence ID" value="Tc06v2_p002430.1"/>
    <property type="gene ID" value="Tc06v2_g002430"/>
</dbReference>
<dbReference type="Gene3D" id="3.30.1520.10">
    <property type="entry name" value="Phox-like domain"/>
    <property type="match status" value="1"/>
</dbReference>
<dbReference type="EMBL" id="CM001884">
    <property type="protein sequence ID" value="EOY25894.1"/>
    <property type="molecule type" value="Genomic_DNA"/>
</dbReference>
<dbReference type="eggNOG" id="ENOG502QVII">
    <property type="taxonomic scope" value="Eukaryota"/>
</dbReference>
<feature type="region of interest" description="Disordered" evidence="11">
    <location>
        <begin position="263"/>
        <end position="294"/>
    </location>
</feature>
<dbReference type="EMBL" id="CM001884">
    <property type="protein sequence ID" value="EOY25895.1"/>
    <property type="molecule type" value="Genomic_DNA"/>
</dbReference>
<dbReference type="SMR" id="A0A061GFS2"/>
<reference evidence="13 14" key="1">
    <citation type="journal article" date="2013" name="Genome Biol.">
        <title>The genome sequence of the most widely cultivated cacao type and its use to identify candidate genes regulating pod color.</title>
        <authorList>
            <person name="Motamayor J.C."/>
            <person name="Mockaitis K."/>
            <person name="Schmutz J."/>
            <person name="Haiminen N."/>
            <person name="Iii D.L."/>
            <person name="Cornejo O."/>
            <person name="Findley S.D."/>
            <person name="Zheng P."/>
            <person name="Utro F."/>
            <person name="Royaert S."/>
            <person name="Saski C."/>
            <person name="Jenkins J."/>
            <person name="Podicheti R."/>
            <person name="Zhao M."/>
            <person name="Scheffler B.E."/>
            <person name="Stack J.C."/>
            <person name="Feltus F.A."/>
            <person name="Mustiga G.M."/>
            <person name="Amores F."/>
            <person name="Phillips W."/>
            <person name="Marelli J.P."/>
            <person name="May G.D."/>
            <person name="Shapiro H."/>
            <person name="Ma J."/>
            <person name="Bustamante C.D."/>
            <person name="Schnell R.J."/>
            <person name="Main D."/>
            <person name="Gilbert D."/>
            <person name="Parida L."/>
            <person name="Kuhn D.N."/>
        </authorList>
    </citation>
    <scope>NUCLEOTIDE SEQUENCE [LARGE SCALE GENOMIC DNA]</scope>
    <source>
        <strain evidence="14">cv. Matina 1-6</strain>
    </source>
</reference>
<dbReference type="PANTHER" id="PTHR46856:SF3">
    <property type="entry name" value="PX DOMAIN-CONTAINING PROTEIN EREX"/>
    <property type="match status" value="1"/>
</dbReference>
<feature type="region of interest" description="Disordered" evidence="11">
    <location>
        <begin position="27"/>
        <end position="73"/>
    </location>
</feature>
<evidence type="ECO:0000256" key="10">
    <source>
        <dbReference type="SAM" id="Coils"/>
    </source>
</evidence>
<dbReference type="FunFam" id="3.30.1520.10:FF:000060">
    <property type="entry name" value="Phox (PX) domain-containing protein"/>
    <property type="match status" value="1"/>
</dbReference>
<dbReference type="Gramene" id="EOY25894">
    <property type="protein sequence ID" value="EOY25894"/>
    <property type="gene ID" value="TCM_027265"/>
</dbReference>
<dbReference type="AlphaFoldDB" id="A0A061GFS2"/>
<dbReference type="InterPro" id="IPR036871">
    <property type="entry name" value="PX_dom_sf"/>
</dbReference>
<dbReference type="GO" id="GO:0015031">
    <property type="term" value="P:protein transport"/>
    <property type="evidence" value="ECO:0000318"/>
    <property type="project" value="GO_Central"/>
</dbReference>
<keyword evidence="4" id="KW-0963">Cytoplasm</keyword>
<dbReference type="STRING" id="3641.A0A061GFS2"/>
<evidence type="ECO:0000313" key="14">
    <source>
        <dbReference type="Proteomes" id="UP000026915"/>
    </source>
</evidence>
<feature type="domain" description="PX" evidence="12">
    <location>
        <begin position="103"/>
        <end position="220"/>
    </location>
</feature>
<evidence type="ECO:0000256" key="1">
    <source>
        <dbReference type="ARBA" id="ARBA00004481"/>
    </source>
</evidence>
<dbReference type="Gramene" id="Tc06v2_t002430.2">
    <property type="protein sequence ID" value="Tc06v2_p002430.2"/>
    <property type="gene ID" value="Tc06v2_g002430"/>
</dbReference>
<name>A0A061GFS2_THECC</name>
<feature type="coiled-coil region" evidence="10">
    <location>
        <begin position="430"/>
        <end position="637"/>
    </location>
</feature>
<keyword evidence="5" id="KW-0967">Endosome</keyword>